<dbReference type="SUPFAM" id="SSF52540">
    <property type="entry name" value="P-loop containing nucleoside triphosphate hydrolases"/>
    <property type="match status" value="1"/>
</dbReference>
<dbReference type="InterPro" id="IPR027417">
    <property type="entry name" value="P-loop_NTPase"/>
</dbReference>
<proteinExistence type="predicted"/>
<evidence type="ECO:0000313" key="2">
    <source>
        <dbReference type="Proteomes" id="UP000186455"/>
    </source>
</evidence>
<protein>
    <recommendedName>
        <fullName evidence="3">Adenylate kinase</fullName>
    </recommendedName>
</protein>
<dbReference type="Proteomes" id="UP000186455">
    <property type="component" value="Unassembled WGS sequence"/>
</dbReference>
<reference evidence="1 2" key="1">
    <citation type="submission" date="2015-06" db="EMBL/GenBank/DDBJ databases">
        <title>Cloning and characterization of the uncialamcin biosynthetic gene cluster.</title>
        <authorList>
            <person name="Yan X."/>
            <person name="Huang T."/>
            <person name="Ge H."/>
            <person name="Shen B."/>
        </authorList>
    </citation>
    <scope>NUCLEOTIDE SEQUENCE [LARGE SCALE GENOMIC DNA]</scope>
    <source>
        <strain evidence="1 2">DCA2648</strain>
    </source>
</reference>
<comment type="caution">
    <text evidence="1">The sequence shown here is derived from an EMBL/GenBank/DDBJ whole genome shotgun (WGS) entry which is preliminary data.</text>
</comment>
<gene>
    <name evidence="1" type="ORF">AB852_35470</name>
</gene>
<dbReference type="Pfam" id="PF21448">
    <property type="entry name" value="DNMK"/>
    <property type="match status" value="1"/>
</dbReference>
<dbReference type="InterPro" id="IPR048444">
    <property type="entry name" value="DNMK"/>
</dbReference>
<evidence type="ECO:0000313" key="1">
    <source>
        <dbReference type="EMBL" id="OKH90469.1"/>
    </source>
</evidence>
<dbReference type="Gene3D" id="3.40.50.300">
    <property type="entry name" value="P-loop containing nucleotide triphosphate hydrolases"/>
    <property type="match status" value="2"/>
</dbReference>
<accession>A0A1Q4UY87</accession>
<name>A0A1Q4UY87_9ACTN</name>
<dbReference type="EMBL" id="LFBV01000012">
    <property type="protein sequence ID" value="OKH90469.1"/>
    <property type="molecule type" value="Genomic_DNA"/>
</dbReference>
<dbReference type="AlphaFoldDB" id="A0A1Q4UY87"/>
<dbReference type="STRING" id="1048205.AB852_35470"/>
<organism evidence="1 2">
    <name type="scientific">Streptomyces uncialis</name>
    <dbReference type="NCBI Taxonomy" id="1048205"/>
    <lineage>
        <taxon>Bacteria</taxon>
        <taxon>Bacillati</taxon>
        <taxon>Actinomycetota</taxon>
        <taxon>Actinomycetes</taxon>
        <taxon>Kitasatosporales</taxon>
        <taxon>Streptomycetaceae</taxon>
        <taxon>Streptomyces</taxon>
    </lineage>
</organism>
<keyword evidence="2" id="KW-1185">Reference proteome</keyword>
<sequence length="187" mass="20786">MRYPHIALIGRARSGKDTVAARLMWRYAYTRVAFADPLKSLALSIDPIVAYEPSGFEPLPTRLSAVVERYGWETAKDRFPEVRRALQRTGQALRDQDPDRWLSIALDKVSVADTWNLPVVVTDCRHPNEAEALSTRGFRLVRIVRPGVSDRPADHVSETALDGFPTDATMANAGTVEDLNTLADALI</sequence>
<evidence type="ECO:0008006" key="3">
    <source>
        <dbReference type="Google" id="ProtNLM"/>
    </source>
</evidence>
<dbReference type="RefSeq" id="WP_073795485.1">
    <property type="nucleotide sequence ID" value="NZ_LFBV01000012.1"/>
</dbReference>